<evidence type="ECO:0000256" key="13">
    <source>
        <dbReference type="SAM" id="Phobius"/>
    </source>
</evidence>
<sequence>MTLSLHARLGIAAGAILIAFLGLAGVALERAFREAAAKATEERLQAYIYTLLATFEIDPGGRVTMETRRLDRRFSTPGSGLYGFIFLYDEVLWQSPSALGISVPSVRLDSGRRFFTRLDGNPSLWVLYHGITWETERGHPVPLVIAVATDAATLVAEVNDFRRTLWVWLGGLGGLLLGTQIAILRWSLKPLRTIAGDLSAIEAGRKQRLEGHYPRELQRLATNLNALLHSERAHLTRYRNTLADLAHSLKTPLAVLRGLEREVLPADVRRTLTDQVARMQHLVDYQLQKAAAQGAASPLRSVRLRPVLERIGASLDKVYRDKGVTLALDCDTELRLPLDEGDLYELLGNLLDNAYKWCRRRVRVGAEATGGEIRLRIQDDGPGIPEDLRQTVLERGVRADQSTHGHGIGLAVVNELVRLHGGTLRYHDSPWGGAGWEIRLPVSS</sequence>
<dbReference type="PROSITE" id="PS50885">
    <property type="entry name" value="HAMP"/>
    <property type="match status" value="1"/>
</dbReference>
<evidence type="ECO:0000256" key="6">
    <source>
        <dbReference type="ARBA" id="ARBA00022692"/>
    </source>
</evidence>
<gene>
    <name evidence="16" type="ORF">MIN45_P0833</name>
</gene>
<keyword evidence="7" id="KW-0547">Nucleotide-binding</keyword>
<reference evidence="17" key="1">
    <citation type="journal article" date="2024" name="Int. J. Syst. Evol. Microbiol.">
        <title>Methylomarinovum tepidoasis sp. nov., a moderately thermophilic methanotroph of the family Methylothermaceae isolated from a deep-sea hydrothermal field.</title>
        <authorList>
            <person name="Hirayama H."/>
            <person name="Takaki Y."/>
            <person name="Abe M."/>
            <person name="Miyazaki M."/>
            <person name="Uematsu K."/>
            <person name="Matsui Y."/>
            <person name="Takai K."/>
        </authorList>
    </citation>
    <scope>NUCLEOTIDE SEQUENCE [LARGE SCALE GENOMIC DNA]</scope>
    <source>
        <strain evidence="17">IN45</strain>
    </source>
</reference>
<dbReference type="Gene3D" id="3.30.565.10">
    <property type="entry name" value="Histidine kinase-like ATPase, C-terminal domain"/>
    <property type="match status" value="1"/>
</dbReference>
<feature type="domain" description="HAMP" evidence="15">
    <location>
        <begin position="185"/>
        <end position="236"/>
    </location>
</feature>
<feature type="transmembrane region" description="Helical" evidence="13">
    <location>
        <begin position="165"/>
        <end position="188"/>
    </location>
</feature>
<dbReference type="SUPFAM" id="SSF55874">
    <property type="entry name" value="ATPase domain of HSP90 chaperone/DNA topoisomerase II/histidine kinase"/>
    <property type="match status" value="1"/>
</dbReference>
<organism evidence="16 17">
    <name type="scientific">Methylomarinovum tepidoasis</name>
    <dbReference type="NCBI Taxonomy" id="2840183"/>
    <lineage>
        <taxon>Bacteria</taxon>
        <taxon>Pseudomonadati</taxon>
        <taxon>Pseudomonadota</taxon>
        <taxon>Gammaproteobacteria</taxon>
        <taxon>Methylococcales</taxon>
        <taxon>Methylothermaceae</taxon>
        <taxon>Methylomarinovum</taxon>
    </lineage>
</organism>
<dbReference type="SMART" id="SM00387">
    <property type="entry name" value="HATPase_c"/>
    <property type="match status" value="1"/>
</dbReference>
<dbReference type="InterPro" id="IPR003594">
    <property type="entry name" value="HATPase_dom"/>
</dbReference>
<dbReference type="InterPro" id="IPR058619">
    <property type="entry name" value="PhoQ/CarS-like_HATPase"/>
</dbReference>
<comment type="subcellular location">
    <subcellularLocation>
        <location evidence="2">Membrane</location>
    </subcellularLocation>
</comment>
<feature type="transmembrane region" description="Helical" evidence="13">
    <location>
        <begin position="6"/>
        <end position="28"/>
    </location>
</feature>
<name>A0AAU9D0G3_9GAMM</name>
<evidence type="ECO:0000313" key="17">
    <source>
        <dbReference type="Proteomes" id="UP001321450"/>
    </source>
</evidence>
<dbReference type="Pfam" id="PF02518">
    <property type="entry name" value="HATPase_c"/>
    <property type="match status" value="1"/>
</dbReference>
<evidence type="ECO:0000256" key="1">
    <source>
        <dbReference type="ARBA" id="ARBA00000085"/>
    </source>
</evidence>
<evidence type="ECO:0000256" key="9">
    <source>
        <dbReference type="ARBA" id="ARBA00022840"/>
    </source>
</evidence>
<evidence type="ECO:0000256" key="11">
    <source>
        <dbReference type="ARBA" id="ARBA00023012"/>
    </source>
</evidence>
<dbReference type="Gene3D" id="1.10.287.130">
    <property type="match status" value="1"/>
</dbReference>
<evidence type="ECO:0000256" key="3">
    <source>
        <dbReference type="ARBA" id="ARBA00012438"/>
    </source>
</evidence>
<dbReference type="CDD" id="cd00082">
    <property type="entry name" value="HisKA"/>
    <property type="match status" value="1"/>
</dbReference>
<dbReference type="AlphaFoldDB" id="A0AAU9D0G3"/>
<evidence type="ECO:0000256" key="8">
    <source>
        <dbReference type="ARBA" id="ARBA00022777"/>
    </source>
</evidence>
<keyword evidence="5 16" id="KW-0808">Transferase</keyword>
<keyword evidence="6 13" id="KW-0812">Transmembrane</keyword>
<dbReference type="GO" id="GO:0005524">
    <property type="term" value="F:ATP binding"/>
    <property type="evidence" value="ECO:0007669"/>
    <property type="project" value="UniProtKB-KW"/>
</dbReference>
<dbReference type="InterPro" id="IPR036890">
    <property type="entry name" value="HATPase_C_sf"/>
</dbReference>
<evidence type="ECO:0000256" key="4">
    <source>
        <dbReference type="ARBA" id="ARBA00022553"/>
    </source>
</evidence>
<evidence type="ECO:0000256" key="7">
    <source>
        <dbReference type="ARBA" id="ARBA00022741"/>
    </source>
</evidence>
<keyword evidence="9" id="KW-0067">ATP-binding</keyword>
<proteinExistence type="predicted"/>
<keyword evidence="10 13" id="KW-1133">Transmembrane helix</keyword>
<dbReference type="EC" id="2.7.13.3" evidence="3"/>
<evidence type="ECO:0000259" key="15">
    <source>
        <dbReference type="PROSITE" id="PS50885"/>
    </source>
</evidence>
<dbReference type="GO" id="GO:0000155">
    <property type="term" value="F:phosphorelay sensor kinase activity"/>
    <property type="evidence" value="ECO:0007669"/>
    <property type="project" value="InterPro"/>
</dbReference>
<keyword evidence="11" id="KW-0902">Two-component regulatory system</keyword>
<dbReference type="PANTHER" id="PTHR45436:SF4">
    <property type="entry name" value="SENSOR PROTEIN PHOQ"/>
    <property type="match status" value="1"/>
</dbReference>
<dbReference type="InterPro" id="IPR050428">
    <property type="entry name" value="TCS_sensor_his_kinase"/>
</dbReference>
<evidence type="ECO:0000256" key="5">
    <source>
        <dbReference type="ARBA" id="ARBA00022679"/>
    </source>
</evidence>
<dbReference type="InterPro" id="IPR036097">
    <property type="entry name" value="HisK_dim/P_sf"/>
</dbReference>
<keyword evidence="12 13" id="KW-0472">Membrane</keyword>
<evidence type="ECO:0000256" key="10">
    <source>
        <dbReference type="ARBA" id="ARBA00022989"/>
    </source>
</evidence>
<evidence type="ECO:0000256" key="2">
    <source>
        <dbReference type="ARBA" id="ARBA00004370"/>
    </source>
</evidence>
<dbReference type="CDD" id="cd16954">
    <property type="entry name" value="HATPase_PhoQ-like"/>
    <property type="match status" value="1"/>
</dbReference>
<dbReference type="EMBL" id="AP024718">
    <property type="protein sequence ID" value="BCX88464.1"/>
    <property type="molecule type" value="Genomic_DNA"/>
</dbReference>
<evidence type="ECO:0000259" key="14">
    <source>
        <dbReference type="PROSITE" id="PS50109"/>
    </source>
</evidence>
<comment type="catalytic activity">
    <reaction evidence="1">
        <text>ATP + protein L-histidine = ADP + protein N-phospho-L-histidine.</text>
        <dbReference type="EC" id="2.7.13.3"/>
    </reaction>
</comment>
<dbReference type="PRINTS" id="PR00344">
    <property type="entry name" value="BCTRLSENSOR"/>
</dbReference>
<keyword evidence="17" id="KW-1185">Reference proteome</keyword>
<dbReference type="RefSeq" id="WP_286293583.1">
    <property type="nucleotide sequence ID" value="NZ_AP024718.1"/>
</dbReference>
<feature type="domain" description="Histidine kinase" evidence="14">
    <location>
        <begin position="244"/>
        <end position="444"/>
    </location>
</feature>
<accession>A0AAU9D0G3</accession>
<dbReference type="PANTHER" id="PTHR45436">
    <property type="entry name" value="SENSOR HISTIDINE KINASE YKOH"/>
    <property type="match status" value="1"/>
</dbReference>
<dbReference type="InterPro" id="IPR004358">
    <property type="entry name" value="Sig_transdc_His_kin-like_C"/>
</dbReference>
<dbReference type="Proteomes" id="UP001321450">
    <property type="component" value="Chromosome"/>
</dbReference>
<dbReference type="PROSITE" id="PS50109">
    <property type="entry name" value="HIS_KIN"/>
    <property type="match status" value="1"/>
</dbReference>
<keyword evidence="8 16" id="KW-0418">Kinase</keyword>
<evidence type="ECO:0000313" key="16">
    <source>
        <dbReference type="EMBL" id="BCX88464.1"/>
    </source>
</evidence>
<evidence type="ECO:0000256" key="12">
    <source>
        <dbReference type="ARBA" id="ARBA00023136"/>
    </source>
</evidence>
<keyword evidence="4" id="KW-0597">Phosphoprotein</keyword>
<dbReference type="InterPro" id="IPR005467">
    <property type="entry name" value="His_kinase_dom"/>
</dbReference>
<dbReference type="InterPro" id="IPR003660">
    <property type="entry name" value="HAMP_dom"/>
</dbReference>
<protein>
    <recommendedName>
        <fullName evidence="3">histidine kinase</fullName>
        <ecNumber evidence="3">2.7.13.3</ecNumber>
    </recommendedName>
</protein>
<dbReference type="InterPro" id="IPR003661">
    <property type="entry name" value="HisK_dim/P_dom"/>
</dbReference>
<dbReference type="KEGG" id="meiy:MIN45_P0833"/>
<dbReference type="SUPFAM" id="SSF47384">
    <property type="entry name" value="Homodimeric domain of signal transducing histidine kinase"/>
    <property type="match status" value="1"/>
</dbReference>
<dbReference type="GO" id="GO:0005886">
    <property type="term" value="C:plasma membrane"/>
    <property type="evidence" value="ECO:0007669"/>
    <property type="project" value="TreeGrafter"/>
</dbReference>